<feature type="compositionally biased region" description="Low complexity" evidence="6">
    <location>
        <begin position="2128"/>
        <end position="2138"/>
    </location>
</feature>
<dbReference type="Proteomes" id="UP001497623">
    <property type="component" value="Unassembled WGS sequence"/>
</dbReference>
<feature type="region of interest" description="Disordered" evidence="6">
    <location>
        <begin position="211"/>
        <end position="237"/>
    </location>
</feature>
<feature type="compositionally biased region" description="Basic and acidic residues" evidence="6">
    <location>
        <begin position="1893"/>
        <end position="1965"/>
    </location>
</feature>
<organism evidence="9 10">
    <name type="scientific">Meganyctiphanes norvegica</name>
    <name type="common">Northern krill</name>
    <name type="synonym">Thysanopoda norvegica</name>
    <dbReference type="NCBI Taxonomy" id="48144"/>
    <lineage>
        <taxon>Eukaryota</taxon>
        <taxon>Metazoa</taxon>
        <taxon>Ecdysozoa</taxon>
        <taxon>Arthropoda</taxon>
        <taxon>Crustacea</taxon>
        <taxon>Multicrustacea</taxon>
        <taxon>Malacostraca</taxon>
        <taxon>Eumalacostraca</taxon>
        <taxon>Eucarida</taxon>
        <taxon>Euphausiacea</taxon>
        <taxon>Euphausiidae</taxon>
        <taxon>Meganyctiphanes</taxon>
    </lineage>
</organism>
<feature type="compositionally biased region" description="Basic and acidic residues" evidence="6">
    <location>
        <begin position="358"/>
        <end position="374"/>
    </location>
</feature>
<dbReference type="Gene3D" id="2.10.110.10">
    <property type="entry name" value="Cysteine Rich Protein"/>
    <property type="match status" value="1"/>
</dbReference>
<feature type="compositionally biased region" description="Low complexity" evidence="6">
    <location>
        <begin position="1421"/>
        <end position="1432"/>
    </location>
</feature>
<dbReference type="Pfam" id="PF00412">
    <property type="entry name" value="LIM"/>
    <property type="match status" value="1"/>
</dbReference>
<evidence type="ECO:0000259" key="8">
    <source>
        <dbReference type="PROSITE" id="PS51848"/>
    </source>
</evidence>
<feature type="compositionally biased region" description="Basic and acidic residues" evidence="6">
    <location>
        <begin position="416"/>
        <end position="431"/>
    </location>
</feature>
<evidence type="ECO:0000256" key="4">
    <source>
        <dbReference type="PROSITE-ProRule" id="PRU00125"/>
    </source>
</evidence>
<feature type="compositionally biased region" description="Polar residues" evidence="6">
    <location>
        <begin position="805"/>
        <end position="825"/>
    </location>
</feature>
<dbReference type="Pfam" id="PF12130">
    <property type="entry name" value="bMERB_dom"/>
    <property type="match status" value="1"/>
</dbReference>
<keyword evidence="3 4" id="KW-0440">LIM domain</keyword>
<feature type="compositionally biased region" description="Low complexity" evidence="6">
    <location>
        <begin position="2048"/>
        <end position="2057"/>
    </location>
</feature>
<feature type="region of interest" description="Disordered" evidence="6">
    <location>
        <begin position="294"/>
        <end position="525"/>
    </location>
</feature>
<feature type="compositionally biased region" description="Polar residues" evidence="6">
    <location>
        <begin position="1833"/>
        <end position="1846"/>
    </location>
</feature>
<dbReference type="GO" id="GO:0046872">
    <property type="term" value="F:metal ion binding"/>
    <property type="evidence" value="ECO:0007669"/>
    <property type="project" value="UniProtKB-KW"/>
</dbReference>
<feature type="domain" description="BMERB" evidence="8">
    <location>
        <begin position="2283"/>
        <end position="2432"/>
    </location>
</feature>
<keyword evidence="5" id="KW-0175">Coiled coil</keyword>
<evidence type="ECO:0000256" key="6">
    <source>
        <dbReference type="SAM" id="MobiDB-lite"/>
    </source>
</evidence>
<feature type="compositionally biased region" description="Polar residues" evidence="6">
    <location>
        <begin position="756"/>
        <end position="780"/>
    </location>
</feature>
<feature type="compositionally biased region" description="Acidic residues" evidence="6">
    <location>
        <begin position="321"/>
        <end position="346"/>
    </location>
</feature>
<feature type="region of interest" description="Disordered" evidence="6">
    <location>
        <begin position="667"/>
        <end position="692"/>
    </location>
</feature>
<dbReference type="SMART" id="SM00132">
    <property type="entry name" value="LIM"/>
    <property type="match status" value="1"/>
</dbReference>
<feature type="compositionally biased region" description="Low complexity" evidence="6">
    <location>
        <begin position="1618"/>
        <end position="1635"/>
    </location>
</feature>
<feature type="compositionally biased region" description="Low complexity" evidence="6">
    <location>
        <begin position="667"/>
        <end position="682"/>
    </location>
</feature>
<feature type="compositionally biased region" description="Acidic residues" evidence="6">
    <location>
        <begin position="405"/>
        <end position="415"/>
    </location>
</feature>
<dbReference type="SUPFAM" id="SSF57716">
    <property type="entry name" value="Glucocorticoid receptor-like (DNA-binding domain)"/>
    <property type="match status" value="1"/>
</dbReference>
<feature type="compositionally biased region" description="Basic and acidic residues" evidence="6">
    <location>
        <begin position="1493"/>
        <end position="1502"/>
    </location>
</feature>
<feature type="compositionally biased region" description="Basic and acidic residues" evidence="6">
    <location>
        <begin position="2074"/>
        <end position="2090"/>
    </location>
</feature>
<feature type="compositionally biased region" description="Low complexity" evidence="6">
    <location>
        <begin position="2268"/>
        <end position="2278"/>
    </location>
</feature>
<evidence type="ECO:0000313" key="9">
    <source>
        <dbReference type="EMBL" id="CAL4062002.1"/>
    </source>
</evidence>
<dbReference type="PANTHER" id="PTHR23167:SF54">
    <property type="entry name" value="[F-ACTIN]-MONOOXYGENASE MICAL"/>
    <property type="match status" value="1"/>
</dbReference>
<dbReference type="PANTHER" id="PTHR23167">
    <property type="entry name" value="CALPONIN HOMOLOGY DOMAIN-CONTAINING PROTEIN DDB_G0272472-RELATED"/>
    <property type="match status" value="1"/>
</dbReference>
<feature type="region of interest" description="Disordered" evidence="6">
    <location>
        <begin position="1822"/>
        <end position="1982"/>
    </location>
</feature>
<dbReference type="InterPro" id="IPR001781">
    <property type="entry name" value="Znf_LIM"/>
</dbReference>
<keyword evidence="10" id="KW-1185">Reference proteome</keyword>
<evidence type="ECO:0000256" key="1">
    <source>
        <dbReference type="ARBA" id="ARBA00022723"/>
    </source>
</evidence>
<evidence type="ECO:0000256" key="2">
    <source>
        <dbReference type="ARBA" id="ARBA00022833"/>
    </source>
</evidence>
<feature type="region of interest" description="Disordered" evidence="6">
    <location>
        <begin position="2034"/>
        <end position="2278"/>
    </location>
</feature>
<feature type="compositionally biased region" description="Low complexity" evidence="6">
    <location>
        <begin position="739"/>
        <end position="755"/>
    </location>
</feature>
<evidence type="ECO:0000256" key="5">
    <source>
        <dbReference type="SAM" id="Coils"/>
    </source>
</evidence>
<feature type="coiled-coil region" evidence="5">
    <location>
        <begin position="2282"/>
        <end position="2313"/>
    </location>
</feature>
<sequence length="2450" mass="271973">MFVLKIKELLRSIGKIENTDWNMMALDKKMQEEKLPPEPHEREKVPKWGRENYEDKLHNMERRLRENGEDEETIAKYRDIDSSLKRLEIKLREGSSLSPGLRGQNKVAGLANKLSTALENKEPEKVVLTRQPSRPVVPLPTNGSDLCHFCGNRVYLVERLSAEGKFFHRQCFKCDYCAANLRLGNYIYDREGHFGGKFFCVPHYGMSSRAARGKRKDDTDSTKENIVPPAKVPHTPRGQVMGEMGAAAAARAGGVAGVPTATLPAIITPPGVAQALAAGDNRGTTPERVEFENSVVEQSDEDEYLSEDEWTDRNFGASANELDESDGDESEYSDLSDEEAEGDDLGYLESEGKMTAAETRRLAESWQRRYSTDRLDDDEESELDSDNYSEEYGAEGDESHTATEGEADEDDEEDAEPLRRARELRRQELNIKHVPPPRKGGTSDSGSETEIASDEESEESDTQIDTDSEFDEDNKQSGFPKGIPTIVIDETQDNASHSPLPPKNMQVKENNNKLPQADQQSTVGHPRPEYIEQTVDLGKTVKTDEDIFNENREKGTEKSASLSNIHDHYKGGKDDAIARIEQIRRYINRNDSNISNDTLIAKQRGMQQNAKRNFLVGENTNLPKKSVSSADIGTKFKSFMDKISETQSMLKPAAQPSAQMQAFMNTPLTKTPLSSPSSPQLPNRSISLPQGEVCPKSFNVKGEMSVMSSVTDKEGIKNSNPSFPLVDVDVNTSSEDQTKAASTTTSNTSSPAVTTRQQHTKSANNYKSATESEVSKSDGSLSEVDNDSSTSQNDSDYDNVPSAHKVSSAQSSPPTIQINKENNITELERSSSKEIENDIVNQSEEIFKQIQSLATKDEEDMDEFGFTLKSHAGLENEAVETINRELVSVNAPRSLELINNAECGRIETVVDEEGVSVIFANDFCNISETNDGESDNANASELGVEVFSEHLSDFKNLNESDANESEVEELFNQLASDAINTNDAVHEPDQLSEMIDNSLGNKESIDNLVDKENIKFRKSTEQDKIEEKLERAKHMKNKSYTEPHVVIALSSDESTKMSKKDSSVNKENLVCDNLYNDLLREEIKNSEIIEKCDNLESIKFSIIEEKKNEENVRNIDSSKDSIIDIDKKSMKVCLVDHFNSPVGIKETSYDSNVNTLPEMNNIETKNISTNSSNHSSEEDLIISASLEINKFGNQVSVTEKVLSTSPASSECLIKDVLGVSVPSKSLVNSSLSASPTIDNHLIKDALEVPESSKNVSASTLSSPESRTETMASESEFLDWEPDHDTISAGDDLDMELHPELNINNLKEVKHKPIARIASIESLGDTNSEISAATPKSPKKLSTNLSSKLNPISSANSSETAVLTDLDGIEFMDTSESGSSPEDAPHRQQGYRKLGEVTPTTPVAPSVEDFTKAAGDGKLKSSDQSWSSSSTNTSDDDTKSSVQEVAEKNNNLSKVVPPKNIVESNENQVEDKVSRSNSEPPSLSEKLAKVNGTPRRDSLDDFASPKRYEGYIPRFKDRVSPFGFVRDSIDVVSKRNTTKTPLFTPSKQDIEERKQNENRLQQLTIVNNTNKISVSPNTAKKKIVESLKKGDKDGDLVREMVMNRIARKTPEKTSRRGSRTSSIGSRSSLLSPQSSQENLLDKTEKALELGKENVVIVSQSSTCKSNNELFNRSISESNGNNQIVNNTTFRIPLEKKELRLDALKSSLSKSTDSFLVEKNQKILDVENIPAIDNSTRQNSCIIDSVPFADDSQDEEVFEPAKNHMLVISSNAPVKPARKVSNSLQSVNGNESCILRSALPATPLTHPEQFKVNDHIPKKELFKVPTTPAPATPAQKTSLSKQLSTPSSVDREKLREEARQRAQSKTDTDLGISPPNLVDNLREKLRKGSFSENEENQKSGSEKDRKEKVLESPKKKDKEERVQELLAEHRQRDNSSPRDCNKKAQDWAEKDERVRERLEEYRQKRGAEAPNRNSDGVEMRKNSAQLVRRHTHRPSLLELESMQVFTVAGLAPQKSASATCIPTSMATNTYTTQPYLSATPPKSLPGAMPSSSNVSLASSPQTGTPASQNKSGQDSSTEKKTVKKSKDRERRRSLIQVFTGMFSKSGNEERKKSTGDVTDGTTEKKSNPFTGGSSSTSGPSSPVPIVVNTSPPVDSPRNKTTSASRSPATVKDKLSKLRLSRSKEKKKVNSDKNRSTSADMLDGGSTSDDTRVGHSLPTSPTRRSFSPFSAFIKTNTPPQASEESLSESEDQSCDRTPGGTLERGIQPPGSSSMARRSRAVQRAARQAELKRHRMAQEIQRKLEECEVKTRELEERGVNVEKSLRGENSGNNRDEAELMGDWFSMVHEKNALGRWEQELMVRAKELELEDRHVRLENELKRRMALSEHEKSREDIDREGNILAEMLSILEQKDALVNMLEEEKQRYIEEDRELEDIKMRKGINLTPSRRETGV</sequence>
<feature type="compositionally biased region" description="Polar residues" evidence="6">
    <location>
        <begin position="2058"/>
        <end position="2071"/>
    </location>
</feature>
<feature type="compositionally biased region" description="Acidic residues" evidence="6">
    <location>
        <begin position="375"/>
        <end position="396"/>
    </location>
</feature>
<feature type="compositionally biased region" description="Basic and acidic residues" evidence="6">
    <location>
        <begin position="1408"/>
        <end position="1420"/>
    </location>
</feature>
<protein>
    <submittedName>
        <fullName evidence="9">Uncharacterized protein</fullName>
    </submittedName>
</protein>
<dbReference type="PROSITE" id="PS50023">
    <property type="entry name" value="LIM_DOMAIN_2"/>
    <property type="match status" value="1"/>
</dbReference>
<dbReference type="PROSITE" id="PS00478">
    <property type="entry name" value="LIM_DOMAIN_1"/>
    <property type="match status" value="1"/>
</dbReference>
<feature type="domain" description="LIM zinc-binding" evidence="7">
    <location>
        <begin position="145"/>
        <end position="210"/>
    </location>
</feature>
<accession>A0AAV2PMI7</accession>
<gene>
    <name evidence="9" type="ORF">MNOR_LOCUS2345</name>
</gene>
<evidence type="ECO:0000259" key="7">
    <source>
        <dbReference type="PROSITE" id="PS50023"/>
    </source>
</evidence>
<comment type="caution">
    <text evidence="9">The sequence shown here is derived from an EMBL/GenBank/DDBJ whole genome shotgun (WGS) entry which is preliminary data.</text>
</comment>
<feature type="compositionally biased region" description="Acidic residues" evidence="6">
    <location>
        <begin position="451"/>
        <end position="472"/>
    </location>
</feature>
<dbReference type="InterPro" id="IPR050540">
    <property type="entry name" value="F-actin_Monoox_Mical"/>
</dbReference>
<proteinExistence type="predicted"/>
<feature type="compositionally biased region" description="Polar residues" evidence="6">
    <location>
        <begin position="2145"/>
        <end position="2165"/>
    </location>
</feature>
<name>A0AAV2PMI7_MEGNR</name>
<reference evidence="9 10" key="1">
    <citation type="submission" date="2024-05" db="EMBL/GenBank/DDBJ databases">
        <authorList>
            <person name="Wallberg A."/>
        </authorList>
    </citation>
    <scope>NUCLEOTIDE SEQUENCE [LARGE SCALE GENOMIC DNA]</scope>
</reference>
<feature type="compositionally biased region" description="Polar residues" evidence="6">
    <location>
        <begin position="507"/>
        <end position="523"/>
    </location>
</feature>
<dbReference type="PROSITE" id="PS51848">
    <property type="entry name" value="BMERB"/>
    <property type="match status" value="1"/>
</dbReference>
<dbReference type="InterPro" id="IPR022735">
    <property type="entry name" value="bMERB_dom"/>
</dbReference>
<feature type="region of interest" description="Disordered" evidence="6">
    <location>
        <begin position="1327"/>
        <end position="1502"/>
    </location>
</feature>
<feature type="compositionally biased region" description="Basic residues" evidence="6">
    <location>
        <begin position="2174"/>
        <end position="2184"/>
    </location>
</feature>
<feature type="compositionally biased region" description="Polar residues" evidence="6">
    <location>
        <begin position="1339"/>
        <end position="1360"/>
    </location>
</feature>
<dbReference type="CDD" id="cd09439">
    <property type="entry name" value="LIM_Mical"/>
    <property type="match status" value="1"/>
</dbReference>
<keyword evidence="1 4" id="KW-0479">Metal-binding</keyword>
<feature type="compositionally biased region" description="Acidic residues" evidence="6">
    <location>
        <begin position="298"/>
        <end position="310"/>
    </location>
</feature>
<keyword evidence="2 4" id="KW-0862">Zinc</keyword>
<evidence type="ECO:0000313" key="10">
    <source>
        <dbReference type="Proteomes" id="UP001497623"/>
    </source>
</evidence>
<feature type="region of interest" description="Disordered" evidence="6">
    <location>
        <begin position="1603"/>
        <end position="1638"/>
    </location>
</feature>
<feature type="coiled-coil region" evidence="5">
    <location>
        <begin position="2399"/>
        <end position="2436"/>
    </location>
</feature>
<feature type="region of interest" description="Disordered" evidence="6">
    <location>
        <begin position="734"/>
        <end position="831"/>
    </location>
</feature>
<dbReference type="SMART" id="SM01203">
    <property type="entry name" value="DUF3585"/>
    <property type="match status" value="1"/>
</dbReference>
<evidence type="ECO:0000256" key="3">
    <source>
        <dbReference type="ARBA" id="ARBA00023038"/>
    </source>
</evidence>
<dbReference type="EMBL" id="CAXKWB010000708">
    <property type="protein sequence ID" value="CAL4062002.1"/>
    <property type="molecule type" value="Genomic_DNA"/>
</dbReference>
<feature type="compositionally biased region" description="Polar residues" evidence="6">
    <location>
        <begin position="2214"/>
        <end position="2237"/>
    </location>
</feature>
<feature type="compositionally biased region" description="Basic and acidic residues" evidence="6">
    <location>
        <begin position="1847"/>
        <end position="1866"/>
    </location>
</feature>